<feature type="chain" id="PRO_5047157872" evidence="2">
    <location>
        <begin position="20"/>
        <end position="251"/>
    </location>
</feature>
<dbReference type="Pfam" id="PF15002">
    <property type="entry name" value="ERK-JNK_inhib"/>
    <property type="match status" value="1"/>
</dbReference>
<evidence type="ECO:0000256" key="2">
    <source>
        <dbReference type="SAM" id="SignalP"/>
    </source>
</evidence>
<evidence type="ECO:0000313" key="4">
    <source>
        <dbReference type="RefSeq" id="XP_005097575.1"/>
    </source>
</evidence>
<dbReference type="Proteomes" id="UP000694888">
    <property type="component" value="Unplaced"/>
</dbReference>
<keyword evidence="3" id="KW-1185">Reference proteome</keyword>
<gene>
    <name evidence="4" type="primary">LOC101863182</name>
</gene>
<evidence type="ECO:0000313" key="3">
    <source>
        <dbReference type="Proteomes" id="UP000694888"/>
    </source>
</evidence>
<feature type="region of interest" description="Disordered" evidence="1">
    <location>
        <begin position="218"/>
        <end position="251"/>
    </location>
</feature>
<organism evidence="3 4">
    <name type="scientific">Aplysia californica</name>
    <name type="common">California sea hare</name>
    <dbReference type="NCBI Taxonomy" id="6500"/>
    <lineage>
        <taxon>Eukaryota</taxon>
        <taxon>Metazoa</taxon>
        <taxon>Spiralia</taxon>
        <taxon>Lophotrochozoa</taxon>
        <taxon>Mollusca</taxon>
        <taxon>Gastropoda</taxon>
        <taxon>Heterobranchia</taxon>
        <taxon>Euthyneura</taxon>
        <taxon>Tectipleura</taxon>
        <taxon>Aplysiida</taxon>
        <taxon>Aplysioidea</taxon>
        <taxon>Aplysiidae</taxon>
        <taxon>Aplysia</taxon>
    </lineage>
</organism>
<feature type="compositionally biased region" description="Polar residues" evidence="1">
    <location>
        <begin position="50"/>
        <end position="61"/>
    </location>
</feature>
<dbReference type="PANTHER" id="PTHR14735:SF1">
    <property type="entry name" value="COILED-COIL DOMAIN-CONTAINING PROTEIN 134"/>
    <property type="match status" value="1"/>
</dbReference>
<dbReference type="PANTHER" id="PTHR14735">
    <property type="entry name" value="COILED-COIL DOMAIN-CONTAINING PROTEIN 134"/>
    <property type="match status" value="1"/>
</dbReference>
<name>A0ABM0JN45_APLCA</name>
<feature type="region of interest" description="Disordered" evidence="1">
    <location>
        <begin position="25"/>
        <end position="61"/>
    </location>
</feature>
<feature type="signal peptide" evidence="2">
    <location>
        <begin position="1"/>
        <end position="19"/>
    </location>
</feature>
<dbReference type="InterPro" id="IPR026321">
    <property type="entry name" value="CC134"/>
</dbReference>
<feature type="compositionally biased region" description="Basic residues" evidence="1">
    <location>
        <begin position="232"/>
        <end position="245"/>
    </location>
</feature>
<evidence type="ECO:0000256" key="1">
    <source>
        <dbReference type="SAM" id="MobiDB-lite"/>
    </source>
</evidence>
<proteinExistence type="predicted"/>
<protein>
    <submittedName>
        <fullName evidence="4">Coiled-coil domain-containing protein 134</fullName>
    </submittedName>
</protein>
<sequence>MYFHIILAAAFLFVVSGEADIPADMHSSTAAGGETESESSGLDSEKSEESVPSTGEASGSQVNLSPFEKYKRLFNEHRSRQLEAVKSILNFGDEKQRYELINVMLKQLFKTIEQAKVNLTMSGFLPGDPFPENDTVRDYVSKVLENTAMFGDMVLRLPDLVHDLYDRQREWQLLLAWSYGFCTQSGAFEGPNEQLLHLMAQEVGIIAMDPNYVNPFKAANQKKKRYEEPAKPAKKKQKKIRRGPRLSHSEL</sequence>
<reference evidence="4" key="1">
    <citation type="submission" date="2025-08" db="UniProtKB">
        <authorList>
            <consortium name="RefSeq"/>
        </authorList>
    </citation>
    <scope>IDENTIFICATION</scope>
</reference>
<dbReference type="RefSeq" id="XP_005097575.1">
    <property type="nucleotide sequence ID" value="XM_005097518.3"/>
</dbReference>
<keyword evidence="2" id="KW-0732">Signal</keyword>
<dbReference type="GeneID" id="101863182"/>
<accession>A0ABM0JN45</accession>